<proteinExistence type="predicted"/>
<reference evidence="1" key="1">
    <citation type="journal article" date="2019" name="Sci. Rep.">
        <title>Draft genome of Tanacetum cinerariifolium, the natural source of mosquito coil.</title>
        <authorList>
            <person name="Yamashiro T."/>
            <person name="Shiraishi A."/>
            <person name="Satake H."/>
            <person name="Nakayama K."/>
        </authorList>
    </citation>
    <scope>NUCLEOTIDE SEQUENCE</scope>
</reference>
<accession>A0A699VW52</accession>
<dbReference type="EMBL" id="BKCJ011516860">
    <property type="protein sequence ID" value="GFD39467.1"/>
    <property type="molecule type" value="Genomic_DNA"/>
</dbReference>
<feature type="non-terminal residue" evidence="1">
    <location>
        <position position="1"/>
    </location>
</feature>
<evidence type="ECO:0000313" key="1">
    <source>
        <dbReference type="EMBL" id="GFD39467.1"/>
    </source>
</evidence>
<name>A0A699VW52_TANCI</name>
<organism evidence="1">
    <name type="scientific">Tanacetum cinerariifolium</name>
    <name type="common">Dalmatian daisy</name>
    <name type="synonym">Chrysanthemum cinerariifolium</name>
    <dbReference type="NCBI Taxonomy" id="118510"/>
    <lineage>
        <taxon>Eukaryota</taxon>
        <taxon>Viridiplantae</taxon>
        <taxon>Streptophyta</taxon>
        <taxon>Embryophyta</taxon>
        <taxon>Tracheophyta</taxon>
        <taxon>Spermatophyta</taxon>
        <taxon>Magnoliopsida</taxon>
        <taxon>eudicotyledons</taxon>
        <taxon>Gunneridae</taxon>
        <taxon>Pentapetalae</taxon>
        <taxon>asterids</taxon>
        <taxon>campanulids</taxon>
        <taxon>Asterales</taxon>
        <taxon>Asteraceae</taxon>
        <taxon>Asteroideae</taxon>
        <taxon>Anthemideae</taxon>
        <taxon>Anthemidinae</taxon>
        <taxon>Tanacetum</taxon>
    </lineage>
</organism>
<protein>
    <submittedName>
        <fullName evidence="1">Uncharacterized protein</fullName>
    </submittedName>
</protein>
<sequence>LVPSADRVKISATNMRIEPIMSQKEETFQVVLDIIKASPCFKAFTITTDVPNIFMHQLWFTIKKIKKTHFYEFGLADKKFSSNVELFKKILDICPKVPNEDFVAPPSKEEMLTFLIELGYKGPLDHLSRMLVDHMHQP</sequence>
<gene>
    <name evidence="1" type="ORF">Tci_911436</name>
</gene>
<dbReference type="AlphaFoldDB" id="A0A699VW52"/>
<comment type="caution">
    <text evidence="1">The sequence shown here is derived from an EMBL/GenBank/DDBJ whole genome shotgun (WGS) entry which is preliminary data.</text>
</comment>